<dbReference type="PANTHER" id="PTHR47947">
    <property type="entry name" value="CYTOCHROME P450 82C3-RELATED"/>
    <property type="match status" value="1"/>
</dbReference>
<comment type="subcellular location">
    <subcellularLocation>
        <location evidence="1">Membrane</location>
        <topology evidence="1">Single-pass membrane protein</topology>
    </subcellularLocation>
</comment>
<name>A0A6N2K9N6_SALVM</name>
<keyword evidence="8" id="KW-0503">Monooxygenase</keyword>
<gene>
    <name evidence="10" type="ORF">SVIM_LOCUS26414</name>
</gene>
<keyword evidence="6" id="KW-0560">Oxidoreductase</keyword>
<dbReference type="PROSITE" id="PS51257">
    <property type="entry name" value="PROKAR_LIPOPROTEIN"/>
    <property type="match status" value="1"/>
</dbReference>
<reference evidence="10" key="1">
    <citation type="submission" date="2019-03" db="EMBL/GenBank/DDBJ databases">
        <authorList>
            <person name="Mank J."/>
            <person name="Almeida P."/>
        </authorList>
    </citation>
    <scope>NUCLEOTIDE SEQUENCE</scope>
    <source>
        <strain evidence="10">78183</strain>
    </source>
</reference>
<keyword evidence="2" id="KW-0349">Heme</keyword>
<evidence type="ECO:0000256" key="8">
    <source>
        <dbReference type="ARBA" id="ARBA00023033"/>
    </source>
</evidence>
<keyword evidence="3" id="KW-0812">Transmembrane</keyword>
<evidence type="ECO:0000256" key="4">
    <source>
        <dbReference type="ARBA" id="ARBA00022723"/>
    </source>
</evidence>
<evidence type="ECO:0000256" key="7">
    <source>
        <dbReference type="ARBA" id="ARBA00023004"/>
    </source>
</evidence>
<evidence type="ECO:0000256" key="9">
    <source>
        <dbReference type="ARBA" id="ARBA00023136"/>
    </source>
</evidence>
<evidence type="ECO:0000256" key="2">
    <source>
        <dbReference type="ARBA" id="ARBA00022617"/>
    </source>
</evidence>
<dbReference type="SUPFAM" id="SSF48264">
    <property type="entry name" value="Cytochrome P450"/>
    <property type="match status" value="1"/>
</dbReference>
<accession>A0A6N2K9N6</accession>
<dbReference type="GO" id="GO:0004497">
    <property type="term" value="F:monooxygenase activity"/>
    <property type="evidence" value="ECO:0007669"/>
    <property type="project" value="UniProtKB-KW"/>
</dbReference>
<dbReference type="EMBL" id="CAADRP010000080">
    <property type="protein sequence ID" value="VFU22657.1"/>
    <property type="molecule type" value="Genomic_DNA"/>
</dbReference>
<dbReference type="GO" id="GO:0020037">
    <property type="term" value="F:heme binding"/>
    <property type="evidence" value="ECO:0007669"/>
    <property type="project" value="InterPro"/>
</dbReference>
<dbReference type="InterPro" id="IPR036396">
    <property type="entry name" value="Cyt_P450_sf"/>
</dbReference>
<organism evidence="10">
    <name type="scientific">Salix viminalis</name>
    <name type="common">Common osier</name>
    <name type="synonym">Basket willow</name>
    <dbReference type="NCBI Taxonomy" id="40686"/>
    <lineage>
        <taxon>Eukaryota</taxon>
        <taxon>Viridiplantae</taxon>
        <taxon>Streptophyta</taxon>
        <taxon>Embryophyta</taxon>
        <taxon>Tracheophyta</taxon>
        <taxon>Spermatophyta</taxon>
        <taxon>Magnoliopsida</taxon>
        <taxon>eudicotyledons</taxon>
        <taxon>Gunneridae</taxon>
        <taxon>Pentapetalae</taxon>
        <taxon>rosids</taxon>
        <taxon>fabids</taxon>
        <taxon>Malpighiales</taxon>
        <taxon>Salicaceae</taxon>
        <taxon>Saliceae</taxon>
        <taxon>Salix</taxon>
    </lineage>
</organism>
<keyword evidence="9" id="KW-0472">Membrane</keyword>
<keyword evidence="5" id="KW-1133">Transmembrane helix</keyword>
<sequence length="189" mass="21434">MERPSLFVISPSTTISPLLVLHWFTACTWSHCFVLQAIDYFVSAGIVTQHEQVPFELSSLTFTWILSNLLSSIRSLQLLKKSWTSKLARNRWAEDSNVKNTSRQLLRDTAFVPASFHLHRDPNVWSNPDEYIQTGLTGFSQINKFRGFSGITFALQVLHLTLARLLQGFSMTTPIDGPVDMTQIMCKLA</sequence>
<dbReference type="GO" id="GO:0016705">
    <property type="term" value="F:oxidoreductase activity, acting on paired donors, with incorporation or reduction of molecular oxygen"/>
    <property type="evidence" value="ECO:0007669"/>
    <property type="project" value="InterPro"/>
</dbReference>
<dbReference type="InterPro" id="IPR050651">
    <property type="entry name" value="Plant_Cytochrome_P450_Monoox"/>
</dbReference>
<keyword evidence="7" id="KW-0408">Iron</keyword>
<dbReference type="GO" id="GO:0016020">
    <property type="term" value="C:membrane"/>
    <property type="evidence" value="ECO:0007669"/>
    <property type="project" value="UniProtKB-SubCell"/>
</dbReference>
<dbReference type="GO" id="GO:0005506">
    <property type="term" value="F:iron ion binding"/>
    <property type="evidence" value="ECO:0007669"/>
    <property type="project" value="InterPro"/>
</dbReference>
<dbReference type="PANTHER" id="PTHR47947:SF1">
    <property type="entry name" value="CYTOCHROME P450 82E3"/>
    <property type="match status" value="1"/>
</dbReference>
<evidence type="ECO:0000256" key="5">
    <source>
        <dbReference type="ARBA" id="ARBA00022989"/>
    </source>
</evidence>
<dbReference type="AlphaFoldDB" id="A0A6N2K9N6"/>
<proteinExistence type="predicted"/>
<evidence type="ECO:0000256" key="1">
    <source>
        <dbReference type="ARBA" id="ARBA00004167"/>
    </source>
</evidence>
<protein>
    <submittedName>
        <fullName evidence="10">Uncharacterized protein</fullName>
    </submittedName>
</protein>
<evidence type="ECO:0000313" key="10">
    <source>
        <dbReference type="EMBL" id="VFU22657.1"/>
    </source>
</evidence>
<evidence type="ECO:0000256" key="3">
    <source>
        <dbReference type="ARBA" id="ARBA00022692"/>
    </source>
</evidence>
<dbReference type="Gene3D" id="1.10.630.10">
    <property type="entry name" value="Cytochrome P450"/>
    <property type="match status" value="1"/>
</dbReference>
<evidence type="ECO:0000256" key="6">
    <source>
        <dbReference type="ARBA" id="ARBA00023002"/>
    </source>
</evidence>
<keyword evidence="4" id="KW-0479">Metal-binding</keyword>